<name>A0ACA9R373_9GLOM</name>
<proteinExistence type="predicted"/>
<protein>
    <submittedName>
        <fullName evidence="1">15046_t:CDS:1</fullName>
    </submittedName>
</protein>
<feature type="non-terminal residue" evidence="1">
    <location>
        <position position="1"/>
    </location>
</feature>
<gene>
    <name evidence="1" type="ORF">DHETER_LOCUS16041</name>
</gene>
<sequence>KYTSKAFHNDSTLYSGILKFPTPPKLPWTEKDIIILTNGLCQSSCAIITQRLAEINVLP</sequence>
<organism evidence="1 2">
    <name type="scientific">Dentiscutata heterogama</name>
    <dbReference type="NCBI Taxonomy" id="1316150"/>
    <lineage>
        <taxon>Eukaryota</taxon>
        <taxon>Fungi</taxon>
        <taxon>Fungi incertae sedis</taxon>
        <taxon>Mucoromycota</taxon>
        <taxon>Glomeromycotina</taxon>
        <taxon>Glomeromycetes</taxon>
        <taxon>Diversisporales</taxon>
        <taxon>Gigasporaceae</taxon>
        <taxon>Dentiscutata</taxon>
    </lineage>
</organism>
<evidence type="ECO:0000313" key="2">
    <source>
        <dbReference type="Proteomes" id="UP000789702"/>
    </source>
</evidence>
<keyword evidence="2" id="KW-1185">Reference proteome</keyword>
<evidence type="ECO:0000313" key="1">
    <source>
        <dbReference type="EMBL" id="CAG8774610.1"/>
    </source>
</evidence>
<dbReference type="Proteomes" id="UP000789702">
    <property type="component" value="Unassembled WGS sequence"/>
</dbReference>
<reference evidence="1" key="1">
    <citation type="submission" date="2021-06" db="EMBL/GenBank/DDBJ databases">
        <authorList>
            <person name="Kallberg Y."/>
            <person name="Tangrot J."/>
            <person name="Rosling A."/>
        </authorList>
    </citation>
    <scope>NUCLEOTIDE SEQUENCE</scope>
    <source>
        <strain evidence="1">IL203A</strain>
    </source>
</reference>
<accession>A0ACA9R373</accession>
<dbReference type="EMBL" id="CAJVPU010059003">
    <property type="protein sequence ID" value="CAG8774610.1"/>
    <property type="molecule type" value="Genomic_DNA"/>
</dbReference>
<comment type="caution">
    <text evidence="1">The sequence shown here is derived from an EMBL/GenBank/DDBJ whole genome shotgun (WGS) entry which is preliminary data.</text>
</comment>